<gene>
    <name evidence="2" type="ORF">DPMN_091925</name>
</gene>
<dbReference type="EMBL" id="JAIWYP010000003">
    <property type="protein sequence ID" value="KAH3849522.1"/>
    <property type="molecule type" value="Genomic_DNA"/>
</dbReference>
<dbReference type="AlphaFoldDB" id="A0A9D4L2G8"/>
<accession>A0A9D4L2G8</accession>
<dbReference type="Proteomes" id="UP000828390">
    <property type="component" value="Unassembled WGS sequence"/>
</dbReference>
<organism evidence="2 3">
    <name type="scientific">Dreissena polymorpha</name>
    <name type="common">Zebra mussel</name>
    <name type="synonym">Mytilus polymorpha</name>
    <dbReference type="NCBI Taxonomy" id="45954"/>
    <lineage>
        <taxon>Eukaryota</taxon>
        <taxon>Metazoa</taxon>
        <taxon>Spiralia</taxon>
        <taxon>Lophotrochozoa</taxon>
        <taxon>Mollusca</taxon>
        <taxon>Bivalvia</taxon>
        <taxon>Autobranchia</taxon>
        <taxon>Heteroconchia</taxon>
        <taxon>Euheterodonta</taxon>
        <taxon>Imparidentia</taxon>
        <taxon>Neoheterodontei</taxon>
        <taxon>Myida</taxon>
        <taxon>Dreissenoidea</taxon>
        <taxon>Dreissenidae</taxon>
        <taxon>Dreissena</taxon>
    </lineage>
</organism>
<keyword evidence="1" id="KW-0472">Membrane</keyword>
<keyword evidence="3" id="KW-1185">Reference proteome</keyword>
<reference evidence="2" key="1">
    <citation type="journal article" date="2019" name="bioRxiv">
        <title>The Genome of the Zebra Mussel, Dreissena polymorpha: A Resource for Invasive Species Research.</title>
        <authorList>
            <person name="McCartney M.A."/>
            <person name="Auch B."/>
            <person name="Kono T."/>
            <person name="Mallez S."/>
            <person name="Zhang Y."/>
            <person name="Obille A."/>
            <person name="Becker A."/>
            <person name="Abrahante J.E."/>
            <person name="Garbe J."/>
            <person name="Badalamenti J.P."/>
            <person name="Herman A."/>
            <person name="Mangelson H."/>
            <person name="Liachko I."/>
            <person name="Sullivan S."/>
            <person name="Sone E.D."/>
            <person name="Koren S."/>
            <person name="Silverstein K.A.T."/>
            <person name="Beckman K.B."/>
            <person name="Gohl D.M."/>
        </authorList>
    </citation>
    <scope>NUCLEOTIDE SEQUENCE</scope>
    <source>
        <strain evidence="2">Duluth1</strain>
        <tissue evidence="2">Whole animal</tissue>
    </source>
</reference>
<evidence type="ECO:0000313" key="2">
    <source>
        <dbReference type="EMBL" id="KAH3849522.1"/>
    </source>
</evidence>
<comment type="caution">
    <text evidence="2">The sequence shown here is derived from an EMBL/GenBank/DDBJ whole genome shotgun (WGS) entry which is preliminary data.</text>
</comment>
<evidence type="ECO:0000256" key="1">
    <source>
        <dbReference type="SAM" id="Phobius"/>
    </source>
</evidence>
<protein>
    <submittedName>
        <fullName evidence="2">Uncharacterized protein</fullName>
    </submittedName>
</protein>
<sequence length="244" mass="27915">MAHIKLLTKFGVYSVGGVGVVVIWGFLGALGVSIVVCQIQHLTKFGEDWMKTTVKPEFSGQSREMTKVAVRERPLNTERQTDRPTNRQVHFYILSYNKRWTLNTDQQTDRPTNQPTDKFTPIYIPPILLKKLSRGEHCSSSTDTEDTETQQNTIFGTTSITTIFDVHNVHIAIYPCSKFHEKIFKTFKCDGETETKTLNGQKEDANVARKFQEIYQADWNNRMSSVAKRRQKLLQISANKNAPL</sequence>
<keyword evidence="1" id="KW-0812">Transmembrane</keyword>
<name>A0A9D4L2G8_DREPO</name>
<reference evidence="2" key="2">
    <citation type="submission" date="2020-11" db="EMBL/GenBank/DDBJ databases">
        <authorList>
            <person name="McCartney M.A."/>
            <person name="Auch B."/>
            <person name="Kono T."/>
            <person name="Mallez S."/>
            <person name="Becker A."/>
            <person name="Gohl D.M."/>
            <person name="Silverstein K.A.T."/>
            <person name="Koren S."/>
            <person name="Bechman K.B."/>
            <person name="Herman A."/>
            <person name="Abrahante J.E."/>
            <person name="Garbe J."/>
        </authorList>
    </citation>
    <scope>NUCLEOTIDE SEQUENCE</scope>
    <source>
        <strain evidence="2">Duluth1</strain>
        <tissue evidence="2">Whole animal</tissue>
    </source>
</reference>
<proteinExistence type="predicted"/>
<feature type="transmembrane region" description="Helical" evidence="1">
    <location>
        <begin position="12"/>
        <end position="36"/>
    </location>
</feature>
<evidence type="ECO:0000313" key="3">
    <source>
        <dbReference type="Proteomes" id="UP000828390"/>
    </source>
</evidence>
<keyword evidence="1" id="KW-1133">Transmembrane helix</keyword>